<accession>A0A318SAR8</accession>
<evidence type="ECO:0000313" key="3">
    <source>
        <dbReference type="Proteomes" id="UP000248326"/>
    </source>
</evidence>
<dbReference type="EMBL" id="QJSX01000009">
    <property type="protein sequence ID" value="PYE53341.1"/>
    <property type="molecule type" value="Genomic_DNA"/>
</dbReference>
<evidence type="ECO:0000313" key="2">
    <source>
        <dbReference type="EMBL" id="PYE53341.1"/>
    </source>
</evidence>
<keyword evidence="1" id="KW-0472">Membrane</keyword>
<name>A0A318SAR8_9DEIO</name>
<feature type="transmembrane region" description="Helical" evidence="1">
    <location>
        <begin position="42"/>
        <end position="60"/>
    </location>
</feature>
<feature type="transmembrane region" description="Helical" evidence="1">
    <location>
        <begin position="17"/>
        <end position="36"/>
    </location>
</feature>
<keyword evidence="1" id="KW-0812">Transmembrane</keyword>
<protein>
    <submittedName>
        <fullName evidence="2">Uncharacterized protein</fullName>
    </submittedName>
</protein>
<dbReference type="Proteomes" id="UP000248326">
    <property type="component" value="Unassembled WGS sequence"/>
</dbReference>
<organism evidence="2 3">
    <name type="scientific">Deinococcus yavapaiensis KR-236</name>
    <dbReference type="NCBI Taxonomy" id="694435"/>
    <lineage>
        <taxon>Bacteria</taxon>
        <taxon>Thermotogati</taxon>
        <taxon>Deinococcota</taxon>
        <taxon>Deinococci</taxon>
        <taxon>Deinococcales</taxon>
        <taxon>Deinococcaceae</taxon>
        <taxon>Deinococcus</taxon>
    </lineage>
</organism>
<feature type="transmembrane region" description="Helical" evidence="1">
    <location>
        <begin position="94"/>
        <end position="122"/>
    </location>
</feature>
<dbReference type="AlphaFoldDB" id="A0A318SAR8"/>
<evidence type="ECO:0000256" key="1">
    <source>
        <dbReference type="SAM" id="Phobius"/>
    </source>
</evidence>
<sequence length="137" mass="14162">MTSSPDLVKLGGVQLRGVLGVLFVLILGPMIARWVGGDFSRFAGELVTLGLTAGVFFNFLRGARWARNLTVWLAMLGGMIAAFLGILISGGSTVGFFVFGAGLAFIACGFAIIGLPAVGAYFEHAHRGQVGATGAGR</sequence>
<keyword evidence="1" id="KW-1133">Transmembrane helix</keyword>
<keyword evidence="3" id="KW-1185">Reference proteome</keyword>
<comment type="caution">
    <text evidence="2">The sequence shown here is derived from an EMBL/GenBank/DDBJ whole genome shotgun (WGS) entry which is preliminary data.</text>
</comment>
<feature type="transmembrane region" description="Helical" evidence="1">
    <location>
        <begin position="69"/>
        <end position="88"/>
    </location>
</feature>
<proteinExistence type="predicted"/>
<dbReference type="RefSeq" id="WP_110887135.1">
    <property type="nucleotide sequence ID" value="NZ_QJSX01000009.1"/>
</dbReference>
<dbReference type="OrthoDB" id="73300at2"/>
<reference evidence="2 3" key="1">
    <citation type="submission" date="2018-06" db="EMBL/GenBank/DDBJ databases">
        <title>Genomic Encyclopedia of Type Strains, Phase IV (KMG-IV): sequencing the most valuable type-strain genomes for metagenomic binning, comparative biology and taxonomic classification.</title>
        <authorList>
            <person name="Goeker M."/>
        </authorList>
    </citation>
    <scope>NUCLEOTIDE SEQUENCE [LARGE SCALE GENOMIC DNA]</scope>
    <source>
        <strain evidence="2 3">DSM 18048</strain>
    </source>
</reference>
<gene>
    <name evidence="2" type="ORF">DES52_109115</name>
</gene>